<gene>
    <name evidence="14" type="ORF">GNLVRS02_ARAD1D46420g</name>
</gene>
<proteinExistence type="inferred from homology"/>
<reference evidence="14" key="1">
    <citation type="submission" date="2014-02" db="EMBL/GenBank/DDBJ databases">
        <authorList>
            <person name="Genoscope - CEA"/>
        </authorList>
    </citation>
    <scope>NUCLEOTIDE SEQUENCE</scope>
    <source>
        <strain evidence="14">LS3</strain>
    </source>
</reference>
<evidence type="ECO:0000256" key="2">
    <source>
        <dbReference type="ARBA" id="ARBA00004623"/>
    </source>
</evidence>
<dbReference type="GO" id="GO:0005789">
    <property type="term" value="C:endoplasmic reticulum membrane"/>
    <property type="evidence" value="ECO:0007669"/>
    <property type="project" value="UniProtKB-SubCell"/>
</dbReference>
<feature type="region of interest" description="Disordered" evidence="13">
    <location>
        <begin position="1468"/>
        <end position="1517"/>
    </location>
</feature>
<dbReference type="EMBL" id="HG937694">
    <property type="protein sequence ID" value="CDP38955.1"/>
    <property type="molecule type" value="Genomic_DNA"/>
</dbReference>
<comment type="catalytic activity">
    <reaction evidence="10">
        <text>a 1,2-diacyl-sn-glycero-3-phospho-L-serine(in) = a 1,2-diacyl-sn-glycero-3-phospho-L-serine(out)</text>
        <dbReference type="Rhea" id="RHEA:38663"/>
        <dbReference type="ChEBI" id="CHEBI:57262"/>
    </reaction>
</comment>
<dbReference type="GO" id="GO:0061709">
    <property type="term" value="P:reticulophagy"/>
    <property type="evidence" value="ECO:0007669"/>
    <property type="project" value="TreeGrafter"/>
</dbReference>
<comment type="catalytic activity">
    <reaction evidence="11">
        <text>a 1,2-diacyl-sn-glycero-3-phosphoethanolamine(in) = a 1,2-diacyl-sn-glycero-3-phosphoethanolamine(out)</text>
        <dbReference type="Rhea" id="RHEA:38895"/>
        <dbReference type="ChEBI" id="CHEBI:64612"/>
    </reaction>
</comment>
<protein>
    <recommendedName>
        <fullName evidence="4">Autophagy-related protein 2</fullName>
    </recommendedName>
</protein>
<feature type="region of interest" description="Disordered" evidence="13">
    <location>
        <begin position="1141"/>
        <end position="1167"/>
    </location>
</feature>
<comment type="similarity">
    <text evidence="3">Belongs to the ATG2 family.</text>
</comment>
<sequence length="1625" mass="179565">MPPWIPSGLQKKVFQYILTRLEVFSNIDPENIQVSLGTTSKLAVSDVQLDTDKLSKSIPGVYVRDATVGHLEVSLGVTGVQVAGSDVDITVAVSKRSEDPELVNFLSRTTADLAESVIDHGSGLEAIKGGNDPVEDEDEDAEKGYGGFSNMITRIAEAAISQITVKLTNLKIHVMCADAITIHLSIQSVVADSSEELRRNLLLEDMLVELECPEQNLGHNTEYYDDEDDSSDDHYDPHESNLMQSTLFSHEEASTMYMSAMSAISSGTPALPVNRQHVFSADSIRVSFVGMTFAHTQLKITSAKGSVASLCSLGPLVDIVQDYATMAHANSEQDPALNENNKDATSFESASIDKLELEMEAASGQEACMISLENFLLKLEDSSTLLQLKRLGVSFEGEPILWMGEEQDESDCSDLSCRIDSQSVKILMPKPGTVKLTPQSLAVLAGGVDDVFYLLSLLGGEGATQDQVHVVFQSNVWKASLQLENNEFEVTILPTSFDSHTNLRVGQITATLNGDQCIKASVGELFIQDNDPVTIMTGGAEAPGKVKNKLAIEHIDANLNLQALLELGRDMAVVFKEQESHRKNRQTQRPKDDTLDNATLKFKRTRLEEQVDFSITVGAVDGTLDSAEIGPLFADIHGIELNVIKGGRVQLNINDAGVRKDFPNEGIQKLPIIYKRAASKEPMIFVELTNGEPENLTLRNAVFEYHIRLLKLFESNDVDERSEPLADSASTIRESTEFKMPIYMVDCVIGLNPYELNSRGELMIRNATSELRYGGNEVRFSTFVRRASVYLTDDTKAHHESEVLKHRPSTSELSGNYLKRGYVLVAMMTGISAKLYTLHERFQPRLELDISGENVSLETCADSSQTLIQVLNGLKPIVEGDQDVVYHTEVLPLDVLQSIDEAAFARPIAMDDEVNVDMIGDDIPSNLDFVESYYGDRASRSQWSSSGSSSQGGEYSKADLLLDQDLSVLAQTSRQGMVSEFGDSSQRKLDAFEQRVQQHDSTFDVNEDYFSQMRNSVDDEVHSDDSEIPDATRRKTREPLVPPVKVKIDSIIRVVWNLYDGFDWAYTRNAISNAVAQVEDDAQQALHKSEIKQWDGEDGAESEENKEVVSDLLFNSIYIGIPEGQDPENLRRTINKNIDEDGTSEVSVRSHATTASGSNRRKPKLQLHRSRRNKVLIELREVSADMLIYATINDSNEQRDLVAVNGEDGELLNRIDLRVKNFEIIDNVPTSTWNKFVTYMRSSGDREWDADMIHLIMDTVKPIPSIAASEAIISVHVLPLRLHVDQDTLDFLTRFFEFKDDRVVPPPGQKEDVLFIQKFDISAIKVKLDYKPKKVDYVGLKSGRVTEFMNFFILDEAEMVLRRVVLYGVPGIPRLAQMLNGIWMPDIRTTQLGDVLAGIAPVKSLVRLGSGVKDLVAVPVREYHKDGRVVRSVQKGAWAFARNTTSELVRFGAKLAAGTQTILESAEQAMGGEGRVAPPPPSRPQRGGGRKYVSPYSDELDIDNADEEPPMYEGASTLDEDRARKVSLYANPPISVAQGLQDAYGSLGRNLGLARQAIMGIGPNTVDQGGNAQDAARAIMKAAPIALIRPVIGATEAVSKTLQGVTNQMDPSQVKNIEEKYKRPS</sequence>
<dbReference type="GO" id="GO:0061723">
    <property type="term" value="P:glycophagy"/>
    <property type="evidence" value="ECO:0007669"/>
    <property type="project" value="TreeGrafter"/>
</dbReference>
<evidence type="ECO:0000256" key="13">
    <source>
        <dbReference type="SAM" id="MobiDB-lite"/>
    </source>
</evidence>
<comment type="catalytic activity">
    <reaction evidence="12">
        <text>a 1,2-diacyl-sn-glycero-3-phosphocholine(in) = a 1,2-diacyl-sn-glycero-3-phosphocholine(out)</text>
        <dbReference type="Rhea" id="RHEA:38571"/>
        <dbReference type="ChEBI" id="CHEBI:57643"/>
    </reaction>
</comment>
<comment type="subcellular location">
    <subcellularLocation>
        <location evidence="1">Endoplasmic reticulum membrane</location>
        <topology evidence="1">Peripheral membrane protein</topology>
    </subcellularLocation>
    <subcellularLocation>
        <location evidence="2">Preautophagosomal structure membrane</location>
        <topology evidence="2">Peripheral membrane protein</topology>
    </subcellularLocation>
</comment>
<keyword evidence="7" id="KW-0072">Autophagy</keyword>
<evidence type="ECO:0000256" key="5">
    <source>
        <dbReference type="ARBA" id="ARBA00022448"/>
    </source>
</evidence>
<evidence type="ECO:0000256" key="7">
    <source>
        <dbReference type="ARBA" id="ARBA00023006"/>
    </source>
</evidence>
<feature type="compositionally biased region" description="Polar residues" evidence="13">
    <location>
        <begin position="1144"/>
        <end position="1158"/>
    </location>
</feature>
<evidence type="ECO:0000256" key="4">
    <source>
        <dbReference type="ARBA" id="ARBA00018070"/>
    </source>
</evidence>
<dbReference type="InterPro" id="IPR026849">
    <property type="entry name" value="ATG2"/>
</dbReference>
<evidence type="ECO:0000256" key="12">
    <source>
        <dbReference type="ARBA" id="ARBA00024631"/>
    </source>
</evidence>
<evidence type="ECO:0000256" key="3">
    <source>
        <dbReference type="ARBA" id="ARBA00009714"/>
    </source>
</evidence>
<feature type="region of interest" description="Disordered" evidence="13">
    <location>
        <begin position="218"/>
        <end position="240"/>
    </location>
</feature>
<evidence type="ECO:0000256" key="1">
    <source>
        <dbReference type="ARBA" id="ARBA00004406"/>
    </source>
</evidence>
<evidence type="ECO:0000256" key="8">
    <source>
        <dbReference type="ARBA" id="ARBA00023055"/>
    </source>
</evidence>
<dbReference type="GO" id="GO:0061908">
    <property type="term" value="C:phagophore"/>
    <property type="evidence" value="ECO:0007669"/>
    <property type="project" value="TreeGrafter"/>
</dbReference>
<dbReference type="GO" id="GO:0034045">
    <property type="term" value="C:phagophore assembly site membrane"/>
    <property type="evidence" value="ECO:0007669"/>
    <property type="project" value="UniProtKB-SubCell"/>
</dbReference>
<reference evidence="14" key="2">
    <citation type="submission" date="2014-06" db="EMBL/GenBank/DDBJ databases">
        <title>The complete genome of Blastobotrys (Arxula) adeninivorans LS3 - a yeast of biotechnological interest.</title>
        <authorList>
            <person name="Kunze G."/>
            <person name="Gaillardin C."/>
            <person name="Czernicka M."/>
            <person name="Durrens P."/>
            <person name="Martin T."/>
            <person name="Boer E."/>
            <person name="Gabaldon T."/>
            <person name="Cruz J."/>
            <person name="Talla E."/>
            <person name="Marck C."/>
            <person name="Goffeau A."/>
            <person name="Barbe V."/>
            <person name="Baret P."/>
            <person name="Baronian K."/>
            <person name="Beier S."/>
            <person name="Bleykasten C."/>
            <person name="Bode R."/>
            <person name="Casaregola S."/>
            <person name="Despons L."/>
            <person name="Fairhead C."/>
            <person name="Giersberg M."/>
            <person name="Gierski P."/>
            <person name="Hahnel U."/>
            <person name="Hartmann A."/>
            <person name="Jankowska D."/>
            <person name="Jubin C."/>
            <person name="Jung P."/>
            <person name="Lafontaine I."/>
            <person name="Leh-Louis V."/>
            <person name="Lemaire M."/>
            <person name="Marcet-Houben M."/>
            <person name="Mascher M."/>
            <person name="Morel G."/>
            <person name="Richard G.-F."/>
            <person name="Riechen J."/>
            <person name="Sacerdot C."/>
            <person name="Sarkar A."/>
            <person name="Savel G."/>
            <person name="Schacherer J."/>
            <person name="Sherman D."/>
            <person name="Straub M.-L."/>
            <person name="Stein N."/>
            <person name="Thierry A."/>
            <person name="Trautwein-Schult A."/>
            <person name="Westhof E."/>
            <person name="Worch S."/>
            <person name="Dujon B."/>
            <person name="Souciet J.-L."/>
            <person name="Wincker P."/>
            <person name="Scholz U."/>
            <person name="Neuveglise N."/>
        </authorList>
    </citation>
    <scope>NUCLEOTIDE SEQUENCE</scope>
    <source>
        <strain evidence="14">LS3</strain>
    </source>
</reference>
<keyword evidence="9" id="KW-0472">Membrane</keyword>
<organism evidence="14">
    <name type="scientific">Blastobotrys adeninivorans</name>
    <name type="common">Yeast</name>
    <name type="synonym">Arxula adeninivorans</name>
    <dbReference type="NCBI Taxonomy" id="409370"/>
    <lineage>
        <taxon>Eukaryota</taxon>
        <taxon>Fungi</taxon>
        <taxon>Dikarya</taxon>
        <taxon>Ascomycota</taxon>
        <taxon>Saccharomycotina</taxon>
        <taxon>Dipodascomycetes</taxon>
        <taxon>Dipodascales</taxon>
        <taxon>Trichomonascaceae</taxon>
        <taxon>Blastobotrys</taxon>
    </lineage>
</organism>
<dbReference type="GO" id="GO:0000422">
    <property type="term" value="P:autophagy of mitochondrion"/>
    <property type="evidence" value="ECO:0007669"/>
    <property type="project" value="TreeGrafter"/>
</dbReference>
<dbReference type="Pfam" id="PF13329">
    <property type="entry name" value="ATG2_CAD"/>
    <property type="match status" value="2"/>
</dbReference>
<feature type="compositionally biased region" description="Acidic residues" evidence="13">
    <location>
        <begin position="1498"/>
        <end position="1510"/>
    </location>
</feature>
<evidence type="ECO:0000256" key="9">
    <source>
        <dbReference type="ARBA" id="ARBA00023136"/>
    </source>
</evidence>
<evidence type="ECO:0000313" key="14">
    <source>
        <dbReference type="EMBL" id="CDP38955.1"/>
    </source>
</evidence>
<dbReference type="GO" id="GO:0006869">
    <property type="term" value="P:lipid transport"/>
    <property type="evidence" value="ECO:0007669"/>
    <property type="project" value="UniProtKB-KW"/>
</dbReference>
<name>A0A060TCX1_BLAAD</name>
<dbReference type="PANTHER" id="PTHR13190">
    <property type="entry name" value="AUTOPHAGY-RELATED 2, ISOFORM A"/>
    <property type="match status" value="1"/>
</dbReference>
<dbReference type="PANTHER" id="PTHR13190:SF1">
    <property type="entry name" value="AUTOPHAGY-RELATED 2, ISOFORM A"/>
    <property type="match status" value="1"/>
</dbReference>
<dbReference type="GO" id="GO:0043495">
    <property type="term" value="F:protein-membrane adaptor activity"/>
    <property type="evidence" value="ECO:0007669"/>
    <property type="project" value="TreeGrafter"/>
</dbReference>
<keyword evidence="5" id="KW-0813">Transport</keyword>
<dbReference type="GO" id="GO:0034727">
    <property type="term" value="P:piecemeal microautophagy of the nucleus"/>
    <property type="evidence" value="ECO:0007669"/>
    <property type="project" value="TreeGrafter"/>
</dbReference>
<evidence type="ECO:0000256" key="11">
    <source>
        <dbReference type="ARBA" id="ARBA00024615"/>
    </source>
</evidence>
<dbReference type="GO" id="GO:0032266">
    <property type="term" value="F:phosphatidylinositol-3-phosphate binding"/>
    <property type="evidence" value="ECO:0007669"/>
    <property type="project" value="TreeGrafter"/>
</dbReference>
<evidence type="ECO:0000256" key="6">
    <source>
        <dbReference type="ARBA" id="ARBA00022824"/>
    </source>
</evidence>
<accession>A0A060TCX1</accession>
<keyword evidence="6" id="KW-0256">Endoplasmic reticulum</keyword>
<dbReference type="GO" id="GO:0000045">
    <property type="term" value="P:autophagosome assembly"/>
    <property type="evidence" value="ECO:0007669"/>
    <property type="project" value="TreeGrafter"/>
</dbReference>
<dbReference type="PhylomeDB" id="A0A060TCX1"/>
<evidence type="ECO:0000256" key="10">
    <source>
        <dbReference type="ARBA" id="ARBA00024479"/>
    </source>
</evidence>
<keyword evidence="8" id="KW-0445">Lipid transport</keyword>